<accession>A0A7W5GXH4</accession>
<dbReference type="EMBL" id="JACHXQ010000002">
    <property type="protein sequence ID" value="MBB3183393.1"/>
    <property type="molecule type" value="Genomic_DNA"/>
</dbReference>
<dbReference type="PANTHER" id="PTHR30348:SF4">
    <property type="entry name" value="DUF72 DOMAIN-CONTAINING PROTEIN"/>
    <property type="match status" value="1"/>
</dbReference>
<dbReference type="RefSeq" id="WP_183313548.1">
    <property type="nucleotide sequence ID" value="NZ_JACHXQ010000002.1"/>
</dbReference>
<dbReference type="InterPro" id="IPR036520">
    <property type="entry name" value="UPF0759_sf"/>
</dbReference>
<evidence type="ECO:0000313" key="2">
    <source>
        <dbReference type="Proteomes" id="UP000563050"/>
    </source>
</evidence>
<dbReference type="SUPFAM" id="SSF117396">
    <property type="entry name" value="TM1631-like"/>
    <property type="match status" value="1"/>
</dbReference>
<dbReference type="PANTHER" id="PTHR30348">
    <property type="entry name" value="UNCHARACTERIZED PROTEIN YECE"/>
    <property type="match status" value="1"/>
</dbReference>
<keyword evidence="2" id="KW-1185">Reference proteome</keyword>
<evidence type="ECO:0000313" key="1">
    <source>
        <dbReference type="EMBL" id="MBB3183393.1"/>
    </source>
</evidence>
<sequence length="248" mass="29133">MNRTRQVRVGTSGYQYDHWRGVFYPDTLPREQWLAHYAEHFATVEINNTFYQLPDAATFRAWRDAVPDGFRFAVKFSRYGSHIKKLKDPHDTIGRFLERASLLGNKLGPILVQLPGKWHVNAERLDAFLEAAPRDQRWTVEFRDASWLCDEIYQVLQAHRAALCRHDRLPDHPQRLTTDWTYLRFHGDPQRGRYTPQYLTAQARRLVASATNDPDVYAYFNNDEAGHAIENARQLRRYLAHRDPRLLG</sequence>
<organism evidence="1 2">
    <name type="scientific">Halomonas fontilapidosi</name>
    <dbReference type="NCBI Taxonomy" id="616675"/>
    <lineage>
        <taxon>Bacteria</taxon>
        <taxon>Pseudomonadati</taxon>
        <taxon>Pseudomonadota</taxon>
        <taxon>Gammaproteobacteria</taxon>
        <taxon>Oceanospirillales</taxon>
        <taxon>Halomonadaceae</taxon>
        <taxon>Halomonas</taxon>
    </lineage>
</organism>
<comment type="caution">
    <text evidence="1">The sequence shown here is derived from an EMBL/GenBank/DDBJ whole genome shotgun (WGS) entry which is preliminary data.</text>
</comment>
<dbReference type="Pfam" id="PF01904">
    <property type="entry name" value="DUF72"/>
    <property type="match status" value="1"/>
</dbReference>
<dbReference type="InterPro" id="IPR002763">
    <property type="entry name" value="DUF72"/>
</dbReference>
<dbReference type="Gene3D" id="3.20.20.410">
    <property type="entry name" value="Protein of unknown function UPF0759"/>
    <property type="match status" value="1"/>
</dbReference>
<reference evidence="1 2" key="1">
    <citation type="submission" date="2020-08" db="EMBL/GenBank/DDBJ databases">
        <title>Genomic Encyclopedia of Type Strains, Phase III (KMG-III): the genomes of soil and plant-associated and newly described type strains.</title>
        <authorList>
            <person name="Whitman W."/>
        </authorList>
    </citation>
    <scope>NUCLEOTIDE SEQUENCE [LARGE SCALE GENOMIC DNA]</scope>
    <source>
        <strain evidence="1 2">CECT 7341</strain>
    </source>
</reference>
<dbReference type="Proteomes" id="UP000563050">
    <property type="component" value="Unassembled WGS sequence"/>
</dbReference>
<dbReference type="AlphaFoldDB" id="A0A7W5GXH4"/>
<protein>
    <submittedName>
        <fullName evidence="1">Uncharacterized protein YecE (DUF72 family)</fullName>
    </submittedName>
</protein>
<proteinExistence type="predicted"/>
<gene>
    <name evidence="1" type="ORF">FHR95_000934</name>
</gene>
<name>A0A7W5GXH4_9GAMM</name>